<dbReference type="EMBL" id="CAXDID020000238">
    <property type="protein sequence ID" value="CAL6062145.1"/>
    <property type="molecule type" value="Genomic_DNA"/>
</dbReference>
<dbReference type="Proteomes" id="UP001642409">
    <property type="component" value="Unassembled WGS sequence"/>
</dbReference>
<evidence type="ECO:0000313" key="5">
    <source>
        <dbReference type="Proteomes" id="UP001642409"/>
    </source>
</evidence>
<sequence>MSDEQLKALIETLPNSWFTQSADVILSLENRAQNEPTSVILHDYLAHYFHLAGDYEKAAFYAIHREPQTQLTQKDLFSQAVVQTILDFYIFKNGGGLNGTCISQAEPSQLQINTTYNASSNIYQTAKTPAPIQIKKQFWLLEQVNEEKIQLVIKQVIENSSQESVLSFKVHVKQLTEQDIDNMSEEHLKLIKQDIMVHDDYEYKRKMLQKMADLYLTKENYVQAVDCVILSRDAKYAAKFILDFLEQGKVEFAIQTAFNFQEKLPLQIVMDTQYTLNQTEQKSDILNLIVNEILSGKISTQLYLDFMQLNQHIDRSALRELTKSAQNAESFSACFSMHALMTISTLQYEHKENLVARLQKYPLLGFYSQIGLIFRGHYELPDVYKRLFDNIAAADPYKLGGAILGMAYQLVGTNGQDNNALIKLLELNDQVSTISQDKRAPVIYGLALASGLITLGQSSDEINKLISQHFGEDVDQNFGILLGLGLSNFGQIKFFQDEICQQVIQRLASEKERERQAAALCLAMMCYGNESKAEEIIQLLLNYAAQNQSQFSETAMHYAGVAIGLAYFQTDNVQQCQRLLLLANQLQRTQGAKLTIESLGMILKPTTQAFSLLQMCTRSFDSQVRAGACIALGQVFATSGNMKVVECLCKMMSDQDEQVRASAIIGQSFVLQSICGSEIPDAQKIEYTEPVGDRQKNTLYKCDYKDDAEWEMVKNQQKILKTPSPLSERYKENYSNKLAQRLTLNEYTTQFRRDLVKEDEAHLLTQRAQMLSVGIMNAGGLNLSFKLQNDLHAAAHVLFLNSFTWFPLQSIIGLCFEPDFVSMVMFENGELQKVEPVLAVPNQLIKKHGYSVLSKEVKQTELEQYVQKARLSQQDLKDEKKSAQRFNFMRQVRDIAMEEFIRQANNVKLADVLAGQDKTTKEVEEDYEILQAPVRITEEMVGQVQMVTGGGYEVVFGALKRGVVVVREEE</sequence>
<gene>
    <name evidence="4" type="ORF">HINF_LOCUS50047</name>
</gene>
<reference evidence="4 5" key="1">
    <citation type="submission" date="2024-07" db="EMBL/GenBank/DDBJ databases">
        <authorList>
            <person name="Akdeniz Z."/>
        </authorList>
    </citation>
    <scope>NUCLEOTIDE SEQUENCE [LARGE SCALE GENOMIC DNA]</scope>
</reference>
<comment type="caution">
    <text evidence="4">The sequence shown here is derived from an EMBL/GenBank/DDBJ whole genome shotgun (WGS) entry which is preliminary data.</text>
</comment>
<protein>
    <submittedName>
        <fullName evidence="4">26S_proteasome regulatory subunit</fullName>
    </submittedName>
</protein>
<keyword evidence="5" id="KW-1185">Reference proteome</keyword>
<accession>A0ABP1KHG8</accession>
<dbReference type="InterPro" id="IPR016024">
    <property type="entry name" value="ARM-type_fold"/>
</dbReference>
<keyword evidence="2" id="KW-0647">Proteasome</keyword>
<organism evidence="4 5">
    <name type="scientific">Hexamita inflata</name>
    <dbReference type="NCBI Taxonomy" id="28002"/>
    <lineage>
        <taxon>Eukaryota</taxon>
        <taxon>Metamonada</taxon>
        <taxon>Diplomonadida</taxon>
        <taxon>Hexamitidae</taxon>
        <taxon>Hexamitinae</taxon>
        <taxon>Hexamita</taxon>
    </lineage>
</organism>
<feature type="domain" description="26S proteasome non-ATPase regulatory subunit 1/RPN2 N-terminal" evidence="3">
    <location>
        <begin position="195"/>
        <end position="310"/>
    </location>
</feature>
<dbReference type="InterPro" id="IPR048570">
    <property type="entry name" value="PSMD1_RPN2_N"/>
</dbReference>
<dbReference type="SUPFAM" id="SSF48371">
    <property type="entry name" value="ARM repeat"/>
    <property type="match status" value="1"/>
</dbReference>
<proteinExistence type="predicted"/>
<name>A0ABP1KHG8_9EUKA</name>
<keyword evidence="1" id="KW-0677">Repeat</keyword>
<evidence type="ECO:0000256" key="1">
    <source>
        <dbReference type="ARBA" id="ARBA00022737"/>
    </source>
</evidence>
<dbReference type="PANTHER" id="PTHR10943:SF2">
    <property type="entry name" value="26S PROTEASOME NON-ATPASE REGULATORY SUBUNIT 1"/>
    <property type="match status" value="1"/>
</dbReference>
<dbReference type="PANTHER" id="PTHR10943">
    <property type="entry name" value="26S PROTEASOME NON-ATPASE REGULATORY SUBUNIT"/>
    <property type="match status" value="1"/>
</dbReference>
<dbReference type="InterPro" id="IPR011989">
    <property type="entry name" value="ARM-like"/>
</dbReference>
<evidence type="ECO:0000313" key="4">
    <source>
        <dbReference type="EMBL" id="CAL6062145.1"/>
    </source>
</evidence>
<evidence type="ECO:0000256" key="2">
    <source>
        <dbReference type="ARBA" id="ARBA00022942"/>
    </source>
</evidence>
<dbReference type="Gene3D" id="1.25.10.10">
    <property type="entry name" value="Leucine-rich Repeat Variant"/>
    <property type="match status" value="1"/>
</dbReference>
<dbReference type="Pfam" id="PF21505">
    <property type="entry name" value="RPN2_N"/>
    <property type="match status" value="1"/>
</dbReference>
<evidence type="ECO:0000259" key="3">
    <source>
        <dbReference type="Pfam" id="PF21505"/>
    </source>
</evidence>